<dbReference type="EMBL" id="CM003375">
    <property type="protein sequence ID" value="KOM43311.1"/>
    <property type="molecule type" value="Genomic_DNA"/>
</dbReference>
<reference evidence="2" key="1">
    <citation type="journal article" date="2015" name="Proc. Natl. Acad. Sci. U.S.A.">
        <title>Genome sequencing of adzuki bean (Vigna angularis) provides insight into high starch and low fat accumulation and domestication.</title>
        <authorList>
            <person name="Yang K."/>
            <person name="Tian Z."/>
            <person name="Chen C."/>
            <person name="Luo L."/>
            <person name="Zhao B."/>
            <person name="Wang Z."/>
            <person name="Yu L."/>
            <person name="Li Y."/>
            <person name="Sun Y."/>
            <person name="Li W."/>
            <person name="Chen Y."/>
            <person name="Li Y."/>
            <person name="Zhang Y."/>
            <person name="Ai D."/>
            <person name="Zhao J."/>
            <person name="Shang C."/>
            <person name="Ma Y."/>
            <person name="Wu B."/>
            <person name="Wang M."/>
            <person name="Gao L."/>
            <person name="Sun D."/>
            <person name="Zhang P."/>
            <person name="Guo F."/>
            <person name="Wang W."/>
            <person name="Li Y."/>
            <person name="Wang J."/>
            <person name="Varshney R.K."/>
            <person name="Wang J."/>
            <person name="Ling H.Q."/>
            <person name="Wan P."/>
        </authorList>
    </citation>
    <scope>NUCLEOTIDE SEQUENCE</scope>
    <source>
        <strain evidence="2">cv. Jingnong 6</strain>
    </source>
</reference>
<protein>
    <submittedName>
        <fullName evidence="1">Uncharacterized protein</fullName>
    </submittedName>
</protein>
<evidence type="ECO:0000313" key="1">
    <source>
        <dbReference type="EMBL" id="KOM43311.1"/>
    </source>
</evidence>
<dbReference type="Gramene" id="KOM43311">
    <property type="protein sequence ID" value="KOM43311"/>
    <property type="gene ID" value="LR48_Vigan05g091500"/>
</dbReference>
<name>A0A0L9UKU1_PHAAN</name>
<dbReference type="AlphaFoldDB" id="A0A0L9UKU1"/>
<gene>
    <name evidence="1" type="ORF">LR48_Vigan05g091500</name>
</gene>
<accession>A0A0L9UKU1</accession>
<organism evidence="1 2">
    <name type="scientific">Phaseolus angularis</name>
    <name type="common">Azuki bean</name>
    <name type="synonym">Vigna angularis</name>
    <dbReference type="NCBI Taxonomy" id="3914"/>
    <lineage>
        <taxon>Eukaryota</taxon>
        <taxon>Viridiplantae</taxon>
        <taxon>Streptophyta</taxon>
        <taxon>Embryophyta</taxon>
        <taxon>Tracheophyta</taxon>
        <taxon>Spermatophyta</taxon>
        <taxon>Magnoliopsida</taxon>
        <taxon>eudicotyledons</taxon>
        <taxon>Gunneridae</taxon>
        <taxon>Pentapetalae</taxon>
        <taxon>rosids</taxon>
        <taxon>fabids</taxon>
        <taxon>Fabales</taxon>
        <taxon>Fabaceae</taxon>
        <taxon>Papilionoideae</taxon>
        <taxon>50 kb inversion clade</taxon>
        <taxon>NPAAA clade</taxon>
        <taxon>indigoferoid/millettioid clade</taxon>
        <taxon>Phaseoleae</taxon>
        <taxon>Vigna</taxon>
    </lineage>
</organism>
<sequence length="61" mass="6548">MVARLGLQSGSKISVWIYLLAEEMEDEACIVVERGRESFAVVMAATSREGDGNLGFKAALA</sequence>
<evidence type="ECO:0000313" key="2">
    <source>
        <dbReference type="Proteomes" id="UP000053144"/>
    </source>
</evidence>
<dbReference type="Proteomes" id="UP000053144">
    <property type="component" value="Chromosome 5"/>
</dbReference>
<proteinExistence type="predicted"/>